<dbReference type="EMBL" id="CP022983">
    <property type="protein sequence ID" value="ASV67568.1"/>
    <property type="molecule type" value="Genomic_DNA"/>
</dbReference>
<keyword evidence="2" id="KW-1185">Reference proteome</keyword>
<dbReference type="OrthoDB" id="2912248at2"/>
<protein>
    <submittedName>
        <fullName evidence="1">Uncharacterized protein</fullName>
    </submittedName>
</protein>
<accession>A0A248TH91</accession>
<proteinExistence type="predicted"/>
<name>A0A248TH91_9BACI</name>
<gene>
    <name evidence="1" type="ORF">CKF48_09690</name>
</gene>
<organism evidence="1 2">
    <name type="scientific">Cytobacillus kochii</name>
    <dbReference type="NCBI Taxonomy" id="859143"/>
    <lineage>
        <taxon>Bacteria</taxon>
        <taxon>Bacillati</taxon>
        <taxon>Bacillota</taxon>
        <taxon>Bacilli</taxon>
        <taxon>Bacillales</taxon>
        <taxon>Bacillaceae</taxon>
        <taxon>Cytobacillus</taxon>
    </lineage>
</organism>
<reference evidence="1 2" key="1">
    <citation type="submission" date="2017-08" db="EMBL/GenBank/DDBJ databases">
        <title>Complete Genome Sequence of Bacillus kochii Oregon-R-modENCODE STRAIN BDGP4, isolated from Drosophila melanogaster gut.</title>
        <authorList>
            <person name="Wan K.H."/>
            <person name="Yu C."/>
            <person name="Park S."/>
            <person name="Hammonds A.S."/>
            <person name="Booth B.W."/>
            <person name="Celniker S.E."/>
        </authorList>
    </citation>
    <scope>NUCLEOTIDE SEQUENCE [LARGE SCALE GENOMIC DNA]</scope>
    <source>
        <strain evidence="1 2">BDGP4</strain>
    </source>
</reference>
<evidence type="ECO:0000313" key="1">
    <source>
        <dbReference type="EMBL" id="ASV67568.1"/>
    </source>
</evidence>
<sequence length="73" mass="8068">MFDIQITGTNIRYADGGISVVHVQFRANDSESTVTLNGYIPISAEDYQGNESIPALKNVVRTKLIERLTPEAE</sequence>
<dbReference type="Proteomes" id="UP000215137">
    <property type="component" value="Chromosome"/>
</dbReference>
<dbReference type="RefSeq" id="WP_095371142.1">
    <property type="nucleotide sequence ID" value="NZ_CM126253.1"/>
</dbReference>
<dbReference type="AlphaFoldDB" id="A0A248TH91"/>
<dbReference type="KEGG" id="bko:CKF48_09690"/>
<evidence type="ECO:0000313" key="2">
    <source>
        <dbReference type="Proteomes" id="UP000215137"/>
    </source>
</evidence>